<dbReference type="InterPro" id="IPR036390">
    <property type="entry name" value="WH_DNA-bd_sf"/>
</dbReference>
<organism evidence="6 7">
    <name type="scientific">Tepidamorphus gemmatus</name>
    <dbReference type="NCBI Taxonomy" id="747076"/>
    <lineage>
        <taxon>Bacteria</taxon>
        <taxon>Pseudomonadati</taxon>
        <taxon>Pseudomonadota</taxon>
        <taxon>Alphaproteobacteria</taxon>
        <taxon>Hyphomicrobiales</taxon>
        <taxon>Tepidamorphaceae</taxon>
        <taxon>Tepidamorphus</taxon>
    </lineage>
</organism>
<evidence type="ECO:0000259" key="5">
    <source>
        <dbReference type="PROSITE" id="PS51078"/>
    </source>
</evidence>
<keyword evidence="3" id="KW-0804">Transcription</keyword>
<name>A0A4V2V009_9HYPH</name>
<sequence length="271" mass="29430">MLDRSTEDERPAEFVEALARGLSILESFDSAHSEMTLSEVARRVGLSPAAARRSLITLQALGYVGQTGKRFHLRPKVMSLGSAFYFSARVDEVLQPELTRLVGMFGDASSVATLEGHDVLYIAHYSEQRARRPTAVVGARYPAHATSLGRVLLAGLPDAAFHCYLRDVVPVALTNRTVVDKAELKAIIEDVRAKNYATTVDQLDYGITALAVPIRGTSGRTIAALNSSGYSGMVTAEDLVKNRLQELRASAARIAQTLSRYPVLESIIGVR</sequence>
<proteinExistence type="predicted"/>
<dbReference type="InterPro" id="IPR005471">
    <property type="entry name" value="Tscrpt_reg_IclR_N"/>
</dbReference>
<dbReference type="Pfam" id="PF01614">
    <property type="entry name" value="IclR_C"/>
    <property type="match status" value="1"/>
</dbReference>
<gene>
    <name evidence="6" type="ORF">EDC22_101286</name>
</gene>
<reference evidence="6 7" key="1">
    <citation type="submission" date="2019-03" db="EMBL/GenBank/DDBJ databases">
        <title>Genomic Encyclopedia of Type Strains, Phase IV (KMG-IV): sequencing the most valuable type-strain genomes for metagenomic binning, comparative biology and taxonomic classification.</title>
        <authorList>
            <person name="Goeker M."/>
        </authorList>
    </citation>
    <scope>NUCLEOTIDE SEQUENCE [LARGE SCALE GENOMIC DNA]</scope>
    <source>
        <strain evidence="6 7">DSM 19345</strain>
    </source>
</reference>
<dbReference type="AlphaFoldDB" id="A0A4V2V009"/>
<feature type="domain" description="IclR-ED" evidence="5">
    <location>
        <begin position="76"/>
        <end position="260"/>
    </location>
</feature>
<evidence type="ECO:0000313" key="7">
    <source>
        <dbReference type="Proteomes" id="UP000295678"/>
    </source>
</evidence>
<dbReference type="PANTHER" id="PTHR30136">
    <property type="entry name" value="HELIX-TURN-HELIX TRANSCRIPTIONAL REGULATOR, ICLR FAMILY"/>
    <property type="match status" value="1"/>
</dbReference>
<evidence type="ECO:0000256" key="1">
    <source>
        <dbReference type="ARBA" id="ARBA00023015"/>
    </source>
</evidence>
<feature type="domain" description="HTH iclR-type" evidence="4">
    <location>
        <begin position="15"/>
        <end position="75"/>
    </location>
</feature>
<dbReference type="RefSeq" id="WP_132804809.1">
    <property type="nucleotide sequence ID" value="NZ_SMAK01000001.1"/>
</dbReference>
<dbReference type="EMBL" id="SMAK01000001">
    <property type="protein sequence ID" value="TCT13419.1"/>
    <property type="molecule type" value="Genomic_DNA"/>
</dbReference>
<dbReference type="OrthoDB" id="9807558at2"/>
<dbReference type="PROSITE" id="PS51077">
    <property type="entry name" value="HTH_ICLR"/>
    <property type="match status" value="1"/>
</dbReference>
<dbReference type="Proteomes" id="UP000295678">
    <property type="component" value="Unassembled WGS sequence"/>
</dbReference>
<dbReference type="InterPro" id="IPR014757">
    <property type="entry name" value="Tscrpt_reg_IclR_C"/>
</dbReference>
<evidence type="ECO:0000313" key="6">
    <source>
        <dbReference type="EMBL" id="TCT13419.1"/>
    </source>
</evidence>
<dbReference type="GO" id="GO:0045892">
    <property type="term" value="P:negative regulation of DNA-templated transcription"/>
    <property type="evidence" value="ECO:0007669"/>
    <property type="project" value="TreeGrafter"/>
</dbReference>
<accession>A0A4V2V009</accession>
<dbReference type="SMART" id="SM00346">
    <property type="entry name" value="HTH_ICLR"/>
    <property type="match status" value="1"/>
</dbReference>
<dbReference type="GO" id="GO:0003677">
    <property type="term" value="F:DNA binding"/>
    <property type="evidence" value="ECO:0007669"/>
    <property type="project" value="UniProtKB-KW"/>
</dbReference>
<protein>
    <submittedName>
        <fullName evidence="6">IclR family transcriptional regulator</fullName>
    </submittedName>
</protein>
<dbReference type="Pfam" id="PF09339">
    <property type="entry name" value="HTH_IclR"/>
    <property type="match status" value="1"/>
</dbReference>
<dbReference type="InterPro" id="IPR029016">
    <property type="entry name" value="GAF-like_dom_sf"/>
</dbReference>
<dbReference type="PANTHER" id="PTHR30136:SF34">
    <property type="entry name" value="TRANSCRIPTIONAL REGULATOR"/>
    <property type="match status" value="1"/>
</dbReference>
<evidence type="ECO:0000256" key="3">
    <source>
        <dbReference type="ARBA" id="ARBA00023163"/>
    </source>
</evidence>
<dbReference type="InterPro" id="IPR036388">
    <property type="entry name" value="WH-like_DNA-bd_sf"/>
</dbReference>
<keyword evidence="2" id="KW-0238">DNA-binding</keyword>
<dbReference type="SUPFAM" id="SSF55781">
    <property type="entry name" value="GAF domain-like"/>
    <property type="match status" value="1"/>
</dbReference>
<dbReference type="PROSITE" id="PS51078">
    <property type="entry name" value="ICLR_ED"/>
    <property type="match status" value="1"/>
</dbReference>
<keyword evidence="1" id="KW-0805">Transcription regulation</keyword>
<keyword evidence="7" id="KW-1185">Reference proteome</keyword>
<dbReference type="SUPFAM" id="SSF46785">
    <property type="entry name" value="Winged helix' DNA-binding domain"/>
    <property type="match status" value="1"/>
</dbReference>
<comment type="caution">
    <text evidence="6">The sequence shown here is derived from an EMBL/GenBank/DDBJ whole genome shotgun (WGS) entry which is preliminary data.</text>
</comment>
<dbReference type="InterPro" id="IPR050707">
    <property type="entry name" value="HTH_MetabolicPath_Reg"/>
</dbReference>
<dbReference type="GO" id="GO:0003700">
    <property type="term" value="F:DNA-binding transcription factor activity"/>
    <property type="evidence" value="ECO:0007669"/>
    <property type="project" value="TreeGrafter"/>
</dbReference>
<evidence type="ECO:0000259" key="4">
    <source>
        <dbReference type="PROSITE" id="PS51077"/>
    </source>
</evidence>
<dbReference type="Gene3D" id="3.30.450.40">
    <property type="match status" value="1"/>
</dbReference>
<evidence type="ECO:0000256" key="2">
    <source>
        <dbReference type="ARBA" id="ARBA00023125"/>
    </source>
</evidence>
<dbReference type="Gene3D" id="1.10.10.10">
    <property type="entry name" value="Winged helix-like DNA-binding domain superfamily/Winged helix DNA-binding domain"/>
    <property type="match status" value="1"/>
</dbReference>